<dbReference type="GO" id="GO:0005886">
    <property type="term" value="C:plasma membrane"/>
    <property type="evidence" value="ECO:0007669"/>
    <property type="project" value="InterPro"/>
</dbReference>
<protein>
    <submittedName>
        <fullName evidence="2">Putative efflux pump protein</fullName>
    </submittedName>
</protein>
<proteinExistence type="predicted"/>
<evidence type="ECO:0000313" key="3">
    <source>
        <dbReference type="Proteomes" id="UP000254716"/>
    </source>
</evidence>
<sequence length="355" mass="39637">MSAWLGFCTWACAHFTNNVAYAFQLAGYTAAIIAFPMVNITEASQLWDIAQARVCEVIVGILCGGMMMMILPSSSDATALLTALKNMHARLLEHASLLWQPETTDAIRAAHEGVIGQILTMNLLRIQAFWSHYRFRQQNARLNALLHQQLRMTSVISSLRRMLLNWPSPPDTTREILEQLLTALASSQTDVYTVARIISPLRPTNVADYRHVAFWQRLRYFCRLYLQSSQELHRLQSGVDDHARLPRTSGLARHTDNAEAMWSGLRTFCTLMMIGAWSIASQWDAGANALTLAAISCVLYSAVAAPFKSLSLLMRTLVLLSLFSFVVKFGLMVQISDLWQFFTVSLSTAGDNAAS</sequence>
<dbReference type="AlphaFoldDB" id="A0A376W741"/>
<feature type="transmembrane region" description="Helical" evidence="1">
    <location>
        <begin position="46"/>
        <end position="71"/>
    </location>
</feature>
<evidence type="ECO:0000256" key="1">
    <source>
        <dbReference type="SAM" id="Phobius"/>
    </source>
</evidence>
<organism evidence="2 3">
    <name type="scientific">Escherichia coli</name>
    <dbReference type="NCBI Taxonomy" id="562"/>
    <lineage>
        <taxon>Bacteria</taxon>
        <taxon>Pseudomonadati</taxon>
        <taxon>Pseudomonadota</taxon>
        <taxon>Gammaproteobacteria</taxon>
        <taxon>Enterobacterales</taxon>
        <taxon>Enterobacteriaceae</taxon>
        <taxon>Escherichia</taxon>
    </lineage>
</organism>
<dbReference type="InterPro" id="IPR006726">
    <property type="entry name" value="PHBA_efflux_AaeB/fusaric-R"/>
</dbReference>
<keyword evidence="1" id="KW-0472">Membrane</keyword>
<dbReference type="GO" id="GO:0022857">
    <property type="term" value="F:transmembrane transporter activity"/>
    <property type="evidence" value="ECO:0007669"/>
    <property type="project" value="InterPro"/>
</dbReference>
<accession>A0A376W741</accession>
<dbReference type="EMBL" id="UGCV01000008">
    <property type="protein sequence ID" value="STJ18844.1"/>
    <property type="molecule type" value="Genomic_DNA"/>
</dbReference>
<keyword evidence="1" id="KW-0812">Transmembrane</keyword>
<evidence type="ECO:0000313" key="2">
    <source>
        <dbReference type="EMBL" id="STJ18844.1"/>
    </source>
</evidence>
<feature type="transmembrane region" description="Helical" evidence="1">
    <location>
        <begin position="260"/>
        <end position="280"/>
    </location>
</feature>
<dbReference type="Pfam" id="PF04632">
    <property type="entry name" value="FUSC"/>
    <property type="match status" value="1"/>
</dbReference>
<feature type="transmembrane region" description="Helical" evidence="1">
    <location>
        <begin position="286"/>
        <end position="305"/>
    </location>
</feature>
<dbReference type="Proteomes" id="UP000254716">
    <property type="component" value="Unassembled WGS sequence"/>
</dbReference>
<feature type="transmembrane region" description="Helical" evidence="1">
    <location>
        <begin position="317"/>
        <end position="336"/>
    </location>
</feature>
<gene>
    <name evidence="2" type="ORF">NCTC9081_04344</name>
</gene>
<name>A0A376W741_ECOLX</name>
<keyword evidence="1" id="KW-1133">Transmembrane helix</keyword>
<reference evidence="2 3" key="1">
    <citation type="submission" date="2018-06" db="EMBL/GenBank/DDBJ databases">
        <authorList>
            <consortium name="Pathogen Informatics"/>
            <person name="Doyle S."/>
        </authorList>
    </citation>
    <scope>NUCLEOTIDE SEQUENCE [LARGE SCALE GENOMIC DNA]</scope>
    <source>
        <strain evidence="2 3">NCTC9081</strain>
    </source>
</reference>